<keyword evidence="1" id="KW-0805">Transcription regulation</keyword>
<evidence type="ECO:0000313" key="5">
    <source>
        <dbReference type="EMBL" id="TYR20851.1"/>
    </source>
</evidence>
<dbReference type="Gene3D" id="1.10.10.10">
    <property type="entry name" value="Winged helix-like DNA-binding domain superfamily/Winged helix DNA-binding domain"/>
    <property type="match status" value="1"/>
</dbReference>
<comment type="caution">
    <text evidence="5">The sequence shown here is derived from an EMBL/GenBank/DDBJ whole genome shotgun (WGS) entry which is preliminary data.</text>
</comment>
<dbReference type="InterPro" id="IPR011711">
    <property type="entry name" value="GntR_C"/>
</dbReference>
<dbReference type="Pfam" id="PF00392">
    <property type="entry name" value="GntR"/>
    <property type="match status" value="1"/>
</dbReference>
<dbReference type="PROSITE" id="PS50949">
    <property type="entry name" value="HTH_GNTR"/>
    <property type="match status" value="1"/>
</dbReference>
<dbReference type="Pfam" id="PF07729">
    <property type="entry name" value="FCD"/>
    <property type="match status" value="1"/>
</dbReference>
<evidence type="ECO:0000256" key="1">
    <source>
        <dbReference type="ARBA" id="ARBA00023015"/>
    </source>
</evidence>
<name>A0A5D4FWD1_9CORY</name>
<dbReference type="SUPFAM" id="SSF48008">
    <property type="entry name" value="GntR ligand-binding domain-like"/>
    <property type="match status" value="1"/>
</dbReference>
<dbReference type="PRINTS" id="PR00035">
    <property type="entry name" value="HTHGNTR"/>
</dbReference>
<feature type="domain" description="HTH gntR-type" evidence="4">
    <location>
        <begin position="1"/>
        <end position="67"/>
    </location>
</feature>
<dbReference type="PANTHER" id="PTHR43537">
    <property type="entry name" value="TRANSCRIPTIONAL REGULATOR, GNTR FAMILY"/>
    <property type="match status" value="1"/>
</dbReference>
<sequence>MRSQTVANQLRQEISRGRYQPGEKLNEVQLAEHLDVSRNTLREGFAELASQGLVTRIHHRGVFIAKPTVADVADFYTARAFIEPNALRTADVDVPRLSTIVATAEQALEEGDLVKVADANQRFHRVIVAGVGSSMVEDMMDRILALMRLAFLQVLEAEPEFHAPFVAKNREVMDALERMDFNEAADILEDSLISTPTAVQKYLSH</sequence>
<gene>
    <name evidence="5" type="ORF">FYJ87_08040</name>
</gene>
<evidence type="ECO:0000259" key="4">
    <source>
        <dbReference type="PROSITE" id="PS50949"/>
    </source>
</evidence>
<protein>
    <submittedName>
        <fullName evidence="5">GntR family transcriptional regulator</fullName>
    </submittedName>
</protein>
<dbReference type="SMART" id="SM00895">
    <property type="entry name" value="FCD"/>
    <property type="match status" value="1"/>
</dbReference>
<dbReference type="InterPro" id="IPR008920">
    <property type="entry name" value="TF_FadR/GntR_C"/>
</dbReference>
<dbReference type="CDD" id="cd07377">
    <property type="entry name" value="WHTH_GntR"/>
    <property type="match status" value="1"/>
</dbReference>
<dbReference type="SMART" id="SM00345">
    <property type="entry name" value="HTH_GNTR"/>
    <property type="match status" value="1"/>
</dbReference>
<evidence type="ECO:0000256" key="2">
    <source>
        <dbReference type="ARBA" id="ARBA00023125"/>
    </source>
</evidence>
<evidence type="ECO:0000256" key="3">
    <source>
        <dbReference type="ARBA" id="ARBA00023163"/>
    </source>
</evidence>
<keyword evidence="2" id="KW-0238">DNA-binding</keyword>
<accession>A0A5D4FWD1</accession>
<keyword evidence="3" id="KW-0804">Transcription</keyword>
<dbReference type="Gene3D" id="1.20.120.530">
    <property type="entry name" value="GntR ligand-binding domain-like"/>
    <property type="match status" value="1"/>
</dbReference>
<evidence type="ECO:0000313" key="6">
    <source>
        <dbReference type="Proteomes" id="UP000324726"/>
    </source>
</evidence>
<dbReference type="AlphaFoldDB" id="A0A5D4FWD1"/>
<dbReference type="InterPro" id="IPR036390">
    <property type="entry name" value="WH_DNA-bd_sf"/>
</dbReference>
<dbReference type="SUPFAM" id="SSF46785">
    <property type="entry name" value="Winged helix' DNA-binding domain"/>
    <property type="match status" value="1"/>
</dbReference>
<dbReference type="RefSeq" id="WP_148812803.1">
    <property type="nucleotide sequence ID" value="NZ_VSZI01000001.1"/>
</dbReference>
<dbReference type="PANTHER" id="PTHR43537:SF45">
    <property type="entry name" value="GNTR FAMILY REGULATORY PROTEIN"/>
    <property type="match status" value="1"/>
</dbReference>
<dbReference type="Proteomes" id="UP000324726">
    <property type="component" value="Unassembled WGS sequence"/>
</dbReference>
<reference evidence="5 6" key="1">
    <citation type="submission" date="2019-08" db="EMBL/GenBank/DDBJ databases">
        <title>Draft genome of C. urealyticum strain VH4248.</title>
        <authorList>
            <person name="Navas J."/>
        </authorList>
    </citation>
    <scope>NUCLEOTIDE SEQUENCE [LARGE SCALE GENOMIC DNA]</scope>
    <source>
        <strain evidence="5 6">VH4248</strain>
    </source>
</reference>
<organism evidence="5 6">
    <name type="scientific">Corynebacterium urealyticum</name>
    <dbReference type="NCBI Taxonomy" id="43771"/>
    <lineage>
        <taxon>Bacteria</taxon>
        <taxon>Bacillati</taxon>
        <taxon>Actinomycetota</taxon>
        <taxon>Actinomycetes</taxon>
        <taxon>Mycobacteriales</taxon>
        <taxon>Corynebacteriaceae</taxon>
        <taxon>Corynebacterium</taxon>
    </lineage>
</organism>
<dbReference type="GO" id="GO:0003700">
    <property type="term" value="F:DNA-binding transcription factor activity"/>
    <property type="evidence" value="ECO:0007669"/>
    <property type="project" value="InterPro"/>
</dbReference>
<dbReference type="EMBL" id="VSZI01000001">
    <property type="protein sequence ID" value="TYR20851.1"/>
    <property type="molecule type" value="Genomic_DNA"/>
</dbReference>
<dbReference type="InterPro" id="IPR000524">
    <property type="entry name" value="Tscrpt_reg_HTH_GntR"/>
</dbReference>
<dbReference type="InterPro" id="IPR036388">
    <property type="entry name" value="WH-like_DNA-bd_sf"/>
</dbReference>
<proteinExistence type="predicted"/>
<dbReference type="GO" id="GO:0003677">
    <property type="term" value="F:DNA binding"/>
    <property type="evidence" value="ECO:0007669"/>
    <property type="project" value="UniProtKB-KW"/>
</dbReference>